<evidence type="ECO:0000313" key="2">
    <source>
        <dbReference type="EMBL" id="EFP02678.1"/>
    </source>
</evidence>
<evidence type="ECO:0000256" key="1">
    <source>
        <dbReference type="SAM" id="Phobius"/>
    </source>
</evidence>
<keyword evidence="1" id="KW-1133">Transmembrane helix</keyword>
<dbReference type="Gene3D" id="1.20.1070.10">
    <property type="entry name" value="Rhodopsin 7-helix transmembrane proteins"/>
    <property type="match status" value="1"/>
</dbReference>
<protein>
    <submittedName>
        <fullName evidence="2">Uncharacterized protein</fullName>
    </submittedName>
</protein>
<gene>
    <name evidence="2" type="ORF">CRE_22277</name>
</gene>
<dbReference type="PANTHER" id="PTHR23021">
    <property type="entry name" value="SERPENTINE RECEPTOR, CLASS T"/>
    <property type="match status" value="1"/>
</dbReference>
<dbReference type="HOGENOM" id="CLU_1742274_0_0_1"/>
<sequence>MAWFPDPLAMETPTEESADYYRNTPQAWNNWIFVSIMGVFYVAYFLKVRKVAKGQKSKASAAIIVQCIIICFFNTVCALVYNSFTLITPDPWILLMGQICWSVNHGCPALIYITMNHTIRKEFRKLICRRKVHFRHQIYEKNWICFRKLKTQQCRLPTQ</sequence>
<dbReference type="AlphaFoldDB" id="E3NWI2"/>
<proteinExistence type="predicted"/>
<dbReference type="Proteomes" id="UP000008281">
    <property type="component" value="Unassembled WGS sequence"/>
</dbReference>
<feature type="transmembrane region" description="Helical" evidence="1">
    <location>
        <begin position="93"/>
        <end position="115"/>
    </location>
</feature>
<dbReference type="PANTHER" id="PTHR23021:SF17">
    <property type="entry name" value="SERPENTINE RECEPTOR, CLASS T"/>
    <property type="match status" value="1"/>
</dbReference>
<dbReference type="InParanoid" id="E3NWI2"/>
<name>E3NWI2_CAERE</name>
<dbReference type="STRING" id="31234.E3NWI2"/>
<keyword evidence="3" id="KW-1185">Reference proteome</keyword>
<organism evidence="3">
    <name type="scientific">Caenorhabditis remanei</name>
    <name type="common">Caenorhabditis vulgaris</name>
    <dbReference type="NCBI Taxonomy" id="31234"/>
    <lineage>
        <taxon>Eukaryota</taxon>
        <taxon>Metazoa</taxon>
        <taxon>Ecdysozoa</taxon>
        <taxon>Nematoda</taxon>
        <taxon>Chromadorea</taxon>
        <taxon>Rhabditida</taxon>
        <taxon>Rhabditina</taxon>
        <taxon>Rhabditomorpha</taxon>
        <taxon>Rhabditoidea</taxon>
        <taxon>Rhabditidae</taxon>
        <taxon>Peloderinae</taxon>
        <taxon>Caenorhabditis</taxon>
    </lineage>
</organism>
<reference evidence="2" key="1">
    <citation type="submission" date="2007-07" db="EMBL/GenBank/DDBJ databases">
        <title>PCAP assembly of the Caenorhabditis remanei genome.</title>
        <authorList>
            <consortium name="The Caenorhabditis remanei Sequencing Consortium"/>
            <person name="Wilson R.K."/>
        </authorList>
    </citation>
    <scope>NUCLEOTIDE SEQUENCE [LARGE SCALE GENOMIC DNA]</scope>
    <source>
        <strain evidence="2">PB4641</strain>
    </source>
</reference>
<keyword evidence="1" id="KW-0812">Transmembrane</keyword>
<dbReference type="SUPFAM" id="SSF81321">
    <property type="entry name" value="Family A G protein-coupled receptor-like"/>
    <property type="match status" value="1"/>
</dbReference>
<accession>E3NWI2</accession>
<dbReference type="InterPro" id="IPR019425">
    <property type="entry name" value="7TM_GPCR_serpentine_rcpt_Srt"/>
</dbReference>
<dbReference type="Pfam" id="PF10321">
    <property type="entry name" value="7TM_GPCR_Srt"/>
    <property type="match status" value="1"/>
</dbReference>
<feature type="transmembrane region" description="Helical" evidence="1">
    <location>
        <begin position="28"/>
        <end position="47"/>
    </location>
</feature>
<feature type="transmembrane region" description="Helical" evidence="1">
    <location>
        <begin position="59"/>
        <end position="81"/>
    </location>
</feature>
<evidence type="ECO:0000313" key="3">
    <source>
        <dbReference type="Proteomes" id="UP000008281"/>
    </source>
</evidence>
<dbReference type="EMBL" id="DS271612">
    <property type="protein sequence ID" value="EFP02678.1"/>
    <property type="molecule type" value="Genomic_DNA"/>
</dbReference>
<keyword evidence="1" id="KW-0472">Membrane</keyword>
<dbReference type="OrthoDB" id="10351375at2759"/>